<sequence length="138" mass="15164">MLYAGSRAMTKAYQPMLKELGLTYPQYLVMMVLWEWAQSQPQEPTVKMLGARLRLDSGTLTPLLKRLEQQGLVTRRRDDEDERRVLVAATEQGCALEATAASWVSQAAGSLGSLGLDVGALRQDLKGLLDVLSQGAKD</sequence>
<dbReference type="InterPro" id="IPR036388">
    <property type="entry name" value="WH-like_DNA-bd_sf"/>
</dbReference>
<accession>A0A9E5MM49</accession>
<dbReference type="PANTHER" id="PTHR33164">
    <property type="entry name" value="TRANSCRIPTIONAL REGULATOR, MARR FAMILY"/>
    <property type="match status" value="1"/>
</dbReference>
<keyword evidence="8" id="KW-1185">Reference proteome</keyword>
<comment type="subcellular location">
    <subcellularLocation>
        <location evidence="1">Cytoplasm</location>
    </subcellularLocation>
</comment>
<evidence type="ECO:0000256" key="3">
    <source>
        <dbReference type="ARBA" id="ARBA00023015"/>
    </source>
</evidence>
<dbReference type="InterPro" id="IPR039422">
    <property type="entry name" value="MarR/SlyA-like"/>
</dbReference>
<evidence type="ECO:0000313" key="8">
    <source>
        <dbReference type="Proteomes" id="UP000787472"/>
    </source>
</evidence>
<reference evidence="7" key="1">
    <citation type="submission" date="2020-03" db="EMBL/GenBank/DDBJ databases">
        <authorList>
            <person name="Guo F."/>
        </authorList>
    </citation>
    <scope>NUCLEOTIDE SEQUENCE</scope>
    <source>
        <strain evidence="7">JCM 30134</strain>
    </source>
</reference>
<keyword evidence="2" id="KW-0963">Cytoplasm</keyword>
<dbReference type="InterPro" id="IPR000835">
    <property type="entry name" value="HTH_MarR-typ"/>
</dbReference>
<dbReference type="InterPro" id="IPR055166">
    <property type="entry name" value="Transc_reg_Sar_Rot_HTH"/>
</dbReference>
<keyword evidence="3" id="KW-0805">Transcription regulation</keyword>
<dbReference type="GO" id="GO:0003700">
    <property type="term" value="F:DNA-binding transcription factor activity"/>
    <property type="evidence" value="ECO:0007669"/>
    <property type="project" value="InterPro"/>
</dbReference>
<organism evidence="7 8">
    <name type="scientific">Pseudomaricurvus hydrocarbonicus</name>
    <dbReference type="NCBI Taxonomy" id="1470433"/>
    <lineage>
        <taxon>Bacteria</taxon>
        <taxon>Pseudomonadati</taxon>
        <taxon>Pseudomonadota</taxon>
        <taxon>Gammaproteobacteria</taxon>
        <taxon>Cellvibrionales</taxon>
        <taxon>Cellvibrionaceae</taxon>
        <taxon>Pseudomaricurvus</taxon>
    </lineage>
</organism>
<dbReference type="Proteomes" id="UP000787472">
    <property type="component" value="Unassembled WGS sequence"/>
</dbReference>
<dbReference type="Gene3D" id="1.10.10.10">
    <property type="entry name" value="Winged helix-like DNA-binding domain superfamily/Winged helix DNA-binding domain"/>
    <property type="match status" value="1"/>
</dbReference>
<protein>
    <submittedName>
        <fullName evidence="7">MarR family transcriptional regulator</fullName>
    </submittedName>
</protein>
<dbReference type="Pfam" id="PF22381">
    <property type="entry name" value="Staph_reg_Sar_Rot"/>
    <property type="match status" value="1"/>
</dbReference>
<dbReference type="SMART" id="SM00347">
    <property type="entry name" value="HTH_MARR"/>
    <property type="match status" value="1"/>
</dbReference>
<dbReference type="GO" id="GO:0006950">
    <property type="term" value="P:response to stress"/>
    <property type="evidence" value="ECO:0007669"/>
    <property type="project" value="TreeGrafter"/>
</dbReference>
<dbReference type="AlphaFoldDB" id="A0A9E5MM49"/>
<dbReference type="PANTHER" id="PTHR33164:SF5">
    <property type="entry name" value="ORGANIC HYDROPEROXIDE RESISTANCE TRANSCRIPTIONAL REGULATOR"/>
    <property type="match status" value="1"/>
</dbReference>
<name>A0A9E5MM49_9GAMM</name>
<keyword evidence="5" id="KW-0804">Transcription</keyword>
<proteinExistence type="predicted"/>
<comment type="caution">
    <text evidence="7">The sequence shown here is derived from an EMBL/GenBank/DDBJ whole genome shotgun (WGS) entry which is preliminary data.</text>
</comment>
<evidence type="ECO:0000256" key="4">
    <source>
        <dbReference type="ARBA" id="ARBA00023125"/>
    </source>
</evidence>
<dbReference type="GO" id="GO:0003677">
    <property type="term" value="F:DNA binding"/>
    <property type="evidence" value="ECO:0007669"/>
    <property type="project" value="UniProtKB-KW"/>
</dbReference>
<gene>
    <name evidence="7" type="ORF">G8770_12130</name>
</gene>
<evidence type="ECO:0000259" key="6">
    <source>
        <dbReference type="PROSITE" id="PS50995"/>
    </source>
</evidence>
<dbReference type="SUPFAM" id="SSF46785">
    <property type="entry name" value="Winged helix' DNA-binding domain"/>
    <property type="match status" value="1"/>
</dbReference>
<feature type="domain" description="HTH marR-type" evidence="6">
    <location>
        <begin position="1"/>
        <end position="130"/>
    </location>
</feature>
<keyword evidence="4" id="KW-0238">DNA-binding</keyword>
<evidence type="ECO:0000256" key="2">
    <source>
        <dbReference type="ARBA" id="ARBA00022490"/>
    </source>
</evidence>
<evidence type="ECO:0000256" key="1">
    <source>
        <dbReference type="ARBA" id="ARBA00004496"/>
    </source>
</evidence>
<dbReference type="PROSITE" id="PS50995">
    <property type="entry name" value="HTH_MARR_2"/>
    <property type="match status" value="1"/>
</dbReference>
<dbReference type="EMBL" id="JAAONZ010000008">
    <property type="protein sequence ID" value="NHO66293.1"/>
    <property type="molecule type" value="Genomic_DNA"/>
</dbReference>
<evidence type="ECO:0000256" key="5">
    <source>
        <dbReference type="ARBA" id="ARBA00023163"/>
    </source>
</evidence>
<dbReference type="InterPro" id="IPR036390">
    <property type="entry name" value="WH_DNA-bd_sf"/>
</dbReference>
<dbReference type="GO" id="GO:0005737">
    <property type="term" value="C:cytoplasm"/>
    <property type="evidence" value="ECO:0007669"/>
    <property type="project" value="UniProtKB-SubCell"/>
</dbReference>
<evidence type="ECO:0000313" key="7">
    <source>
        <dbReference type="EMBL" id="NHO66293.1"/>
    </source>
</evidence>